<feature type="domain" description="Glutamine amidotransferase type-2" evidence="9">
    <location>
        <begin position="2"/>
        <end position="214"/>
    </location>
</feature>
<gene>
    <name evidence="10" type="ORF">MF672_000350</name>
</gene>
<dbReference type="Proteomes" id="UP001317259">
    <property type="component" value="Unassembled WGS sequence"/>
</dbReference>
<dbReference type="InterPro" id="IPR001962">
    <property type="entry name" value="Asn_synthase"/>
</dbReference>
<evidence type="ECO:0000256" key="4">
    <source>
        <dbReference type="ARBA" id="ARBA00022741"/>
    </source>
</evidence>
<keyword evidence="4" id="KW-0547">Nucleotide-binding</keyword>
<dbReference type="NCBIfam" id="TIGR03104">
    <property type="entry name" value="trio_amidotrans"/>
    <property type="match status" value="1"/>
</dbReference>
<dbReference type="Pfam" id="PF13537">
    <property type="entry name" value="GATase_7"/>
    <property type="match status" value="1"/>
</dbReference>
<keyword evidence="7" id="KW-0315">Glutamine amidotransferase</keyword>
<dbReference type="InterPro" id="IPR051786">
    <property type="entry name" value="ASN_synthetase/amidase"/>
</dbReference>
<evidence type="ECO:0000313" key="11">
    <source>
        <dbReference type="Proteomes" id="UP001317259"/>
    </source>
</evidence>
<name>A0ABT0FIW6_9ACTN</name>
<dbReference type="InterPro" id="IPR014729">
    <property type="entry name" value="Rossmann-like_a/b/a_fold"/>
</dbReference>
<dbReference type="InterPro" id="IPR033738">
    <property type="entry name" value="AsnB_N"/>
</dbReference>
<dbReference type="Gene3D" id="3.40.50.620">
    <property type="entry name" value="HUPs"/>
    <property type="match status" value="1"/>
</dbReference>
<keyword evidence="11" id="KW-1185">Reference proteome</keyword>
<dbReference type="InterPro" id="IPR006426">
    <property type="entry name" value="Asn_synth_AEB"/>
</dbReference>
<dbReference type="PANTHER" id="PTHR43284:SF1">
    <property type="entry name" value="ASPARAGINE SYNTHETASE"/>
    <property type="match status" value="1"/>
</dbReference>
<dbReference type="CDD" id="cd00712">
    <property type="entry name" value="AsnB"/>
    <property type="match status" value="1"/>
</dbReference>
<dbReference type="EMBL" id="JAKRKC020000001">
    <property type="protein sequence ID" value="MCK2212254.1"/>
    <property type="molecule type" value="Genomic_DNA"/>
</dbReference>
<dbReference type="Pfam" id="PF00733">
    <property type="entry name" value="Asn_synthase"/>
    <property type="match status" value="1"/>
</dbReference>
<protein>
    <recommendedName>
        <fullName evidence="3">asparagine synthase (glutamine-hydrolyzing)</fullName>
        <ecNumber evidence="3">6.3.5.4</ecNumber>
    </recommendedName>
</protein>
<dbReference type="NCBIfam" id="TIGR01536">
    <property type="entry name" value="asn_synth_AEB"/>
    <property type="match status" value="1"/>
</dbReference>
<evidence type="ECO:0000256" key="3">
    <source>
        <dbReference type="ARBA" id="ARBA00012737"/>
    </source>
</evidence>
<organism evidence="10 11">
    <name type="scientific">Actinomadura luzonensis</name>
    <dbReference type="NCBI Taxonomy" id="2805427"/>
    <lineage>
        <taxon>Bacteria</taxon>
        <taxon>Bacillati</taxon>
        <taxon>Actinomycetota</taxon>
        <taxon>Actinomycetes</taxon>
        <taxon>Streptosporangiales</taxon>
        <taxon>Thermomonosporaceae</taxon>
        <taxon>Actinomadura</taxon>
    </lineage>
</organism>
<reference evidence="10 11" key="1">
    <citation type="submission" date="2022-04" db="EMBL/GenBank/DDBJ databases">
        <title>Genome draft of Actinomadura sp. ATCC 31491.</title>
        <authorList>
            <person name="Shi X."/>
            <person name="Du Y."/>
        </authorList>
    </citation>
    <scope>NUCLEOTIDE SEQUENCE [LARGE SCALE GENOMIC DNA]</scope>
    <source>
        <strain evidence="10 11">ATCC 31491</strain>
    </source>
</reference>
<dbReference type="CDD" id="cd01991">
    <property type="entry name" value="Asn_synthase_B_C"/>
    <property type="match status" value="1"/>
</dbReference>
<evidence type="ECO:0000256" key="1">
    <source>
        <dbReference type="ARBA" id="ARBA00005187"/>
    </source>
</evidence>
<dbReference type="Gene3D" id="3.60.20.10">
    <property type="entry name" value="Glutamine Phosphoribosylpyrophosphate, subunit 1, domain 1"/>
    <property type="match status" value="1"/>
</dbReference>
<comment type="caution">
    <text evidence="10">The sequence shown here is derived from an EMBL/GenBank/DDBJ whole genome shotgun (WGS) entry which is preliminary data.</text>
</comment>
<accession>A0ABT0FIW6</accession>
<dbReference type="PANTHER" id="PTHR43284">
    <property type="entry name" value="ASPARAGINE SYNTHETASE (GLUTAMINE-HYDROLYZING)"/>
    <property type="match status" value="1"/>
</dbReference>
<evidence type="ECO:0000256" key="6">
    <source>
        <dbReference type="ARBA" id="ARBA00022888"/>
    </source>
</evidence>
<dbReference type="SUPFAM" id="SSF52402">
    <property type="entry name" value="Adenine nucleotide alpha hydrolases-like"/>
    <property type="match status" value="1"/>
</dbReference>
<dbReference type="InterPro" id="IPR017535">
    <property type="entry name" value="Asparagine_synth"/>
</dbReference>
<evidence type="ECO:0000256" key="2">
    <source>
        <dbReference type="ARBA" id="ARBA00005752"/>
    </source>
</evidence>
<dbReference type="EC" id="6.3.5.4" evidence="3"/>
<keyword evidence="6" id="KW-0061">Asparagine biosynthesis</keyword>
<evidence type="ECO:0000313" key="10">
    <source>
        <dbReference type="EMBL" id="MCK2212254.1"/>
    </source>
</evidence>
<evidence type="ECO:0000256" key="5">
    <source>
        <dbReference type="ARBA" id="ARBA00022840"/>
    </source>
</evidence>
<evidence type="ECO:0000256" key="7">
    <source>
        <dbReference type="ARBA" id="ARBA00022962"/>
    </source>
</evidence>
<proteinExistence type="inferred from homology"/>
<comment type="similarity">
    <text evidence="2">Belongs to the asparagine synthetase family.</text>
</comment>
<dbReference type="RefSeq" id="WP_242371707.1">
    <property type="nucleotide sequence ID" value="NZ_JAKRKC020000001.1"/>
</dbReference>
<keyword evidence="5" id="KW-0067">ATP-binding</keyword>
<comment type="pathway">
    <text evidence="1">Amino-acid biosynthesis; L-asparagine biosynthesis; L-asparagine from L-aspartate (L-Gln route): step 1/1.</text>
</comment>
<dbReference type="InterPro" id="IPR029055">
    <property type="entry name" value="Ntn_hydrolases_N"/>
</dbReference>
<dbReference type="InterPro" id="IPR017932">
    <property type="entry name" value="GATase_2_dom"/>
</dbReference>
<dbReference type="SUPFAM" id="SSF56235">
    <property type="entry name" value="N-terminal nucleophile aminohydrolases (Ntn hydrolases)"/>
    <property type="match status" value="1"/>
</dbReference>
<evidence type="ECO:0000259" key="9">
    <source>
        <dbReference type="PROSITE" id="PS51278"/>
    </source>
</evidence>
<evidence type="ECO:0000256" key="8">
    <source>
        <dbReference type="ARBA" id="ARBA00048741"/>
    </source>
</evidence>
<comment type="catalytic activity">
    <reaction evidence="8">
        <text>L-aspartate + L-glutamine + ATP + H2O = L-asparagine + L-glutamate + AMP + diphosphate + H(+)</text>
        <dbReference type="Rhea" id="RHEA:12228"/>
        <dbReference type="ChEBI" id="CHEBI:15377"/>
        <dbReference type="ChEBI" id="CHEBI:15378"/>
        <dbReference type="ChEBI" id="CHEBI:29985"/>
        <dbReference type="ChEBI" id="CHEBI:29991"/>
        <dbReference type="ChEBI" id="CHEBI:30616"/>
        <dbReference type="ChEBI" id="CHEBI:33019"/>
        <dbReference type="ChEBI" id="CHEBI:58048"/>
        <dbReference type="ChEBI" id="CHEBI:58359"/>
        <dbReference type="ChEBI" id="CHEBI:456215"/>
        <dbReference type="EC" id="6.3.5.4"/>
    </reaction>
</comment>
<dbReference type="PROSITE" id="PS51278">
    <property type="entry name" value="GATASE_TYPE_2"/>
    <property type="match status" value="1"/>
</dbReference>
<dbReference type="PIRSF" id="PIRSF001589">
    <property type="entry name" value="Asn_synthetase_glu-h"/>
    <property type="match status" value="1"/>
</dbReference>
<keyword evidence="6" id="KW-0028">Amino-acid biosynthesis</keyword>
<sequence>MCGLSGEIRFDGVEADIAAVDRMTEAMHDRGPDGSGLWSQGPIALGHRRLKIIDLSEKAAQPMVDGELGLAVVFNGCLYNYGELRDELRREGYSFFSTSDTEVLMKAYHRWGPACVEHFKGMFAFAVAERDTGRLVLGRDRLGIKPMYLAEDGRRLRFASTMPALLAAGDVDTSVDPVALHHYMTFHSLVPGERTILAGVRKLPAATVRVVDADGTSREHRYWDPSYTRGALPEHAGLTAGEWRQAVLDALRTAVRRRMVADVPVGVLLSGGLDSSLIVALLAEEGQEGLATFSIGFEPAGGEKGDEFAYSDLIAERFGTDHHRIRIPDSRLVDGLEQAVRAMAEPMVSHDCVAFHLLSQEVAKYVKVVQSGQGADEVFAGYRWFPPLADVPREQAAEVYAREFFDRPHGELARILAPGHLLDHDASGDYVRAHLARPGAETALDAVLRLETTAMLVDDPVKRVDNMTMAHGLEARTPFLDHELVELAAACPAELKLAHGGKGVLKDAARRLLPADVIDRPKGYFPVPAIRHVDGPVLELVRDALTSRAARERGLFRPEYVERLLADPEADRTTTGVNTLWQLGLLELWMQAHGV</sequence>